<dbReference type="Gene3D" id="3.40.50.1820">
    <property type="entry name" value="alpha/beta hydrolase"/>
    <property type="match status" value="1"/>
</dbReference>
<dbReference type="EMBL" id="BSDO01000007">
    <property type="protein sequence ID" value="GLI24267.1"/>
    <property type="molecule type" value="Genomic_DNA"/>
</dbReference>
<dbReference type="GeneID" id="95764715"/>
<gene>
    <name evidence="2" type="ORF">GGQ86_004276</name>
    <name evidence="1" type="ORF">XFLAVUS301_39410</name>
</gene>
<protein>
    <submittedName>
        <fullName evidence="1">3-hydroxyalkanoate synthetase</fullName>
    </submittedName>
    <submittedName>
        <fullName evidence="2">Pimeloyl-ACP methyl ester carboxylesterase</fullName>
    </submittedName>
</protein>
<comment type="caution">
    <text evidence="1">The sequence shown here is derived from an EMBL/GenBank/DDBJ whole genome shotgun (WGS) entry which is preliminary data.</text>
</comment>
<reference evidence="2 4" key="2">
    <citation type="submission" date="2023-07" db="EMBL/GenBank/DDBJ databases">
        <title>Genomic Encyclopedia of Type Strains, Phase IV (KMG-IV): sequencing the most valuable type-strain genomes for metagenomic binning, comparative biology and taxonomic classification.</title>
        <authorList>
            <person name="Goeker M."/>
        </authorList>
    </citation>
    <scope>NUCLEOTIDE SEQUENCE [LARGE SCALE GENOMIC DNA]</scope>
    <source>
        <strain evidence="2 4">DSM 338</strain>
    </source>
</reference>
<dbReference type="AlphaFoldDB" id="A0A9W6CQE1"/>
<dbReference type="Pfam" id="PF11339">
    <property type="entry name" value="DUF3141"/>
    <property type="match status" value="1"/>
</dbReference>
<dbReference type="RefSeq" id="WP_281809060.1">
    <property type="nucleotide sequence ID" value="NZ_BSDO01000007.1"/>
</dbReference>
<name>A0A9W6CQE1_XANFL</name>
<dbReference type="InterPro" id="IPR024501">
    <property type="entry name" value="DUF3141"/>
</dbReference>
<dbReference type="InterPro" id="IPR051321">
    <property type="entry name" value="PHA/PHB_synthase"/>
</dbReference>
<dbReference type="EMBL" id="JAVDPY010000009">
    <property type="protein sequence ID" value="MDR6335778.1"/>
    <property type="molecule type" value="Genomic_DNA"/>
</dbReference>
<evidence type="ECO:0000313" key="3">
    <source>
        <dbReference type="Proteomes" id="UP001144397"/>
    </source>
</evidence>
<dbReference type="InterPro" id="IPR029058">
    <property type="entry name" value="AB_hydrolase_fold"/>
</dbReference>
<accession>A0A9W6CQE1</accession>
<proteinExistence type="predicted"/>
<dbReference type="Proteomes" id="UP001144397">
    <property type="component" value="Unassembled WGS sequence"/>
</dbReference>
<reference evidence="1" key="1">
    <citation type="submission" date="2022-12" db="EMBL/GenBank/DDBJ databases">
        <title>Reference genome sequencing for broad-spectrum identification of bacterial and archaeal isolates by mass spectrometry.</title>
        <authorList>
            <person name="Sekiguchi Y."/>
            <person name="Tourlousse D.M."/>
        </authorList>
    </citation>
    <scope>NUCLEOTIDE SEQUENCE</scope>
    <source>
        <strain evidence="1">301</strain>
    </source>
</reference>
<organism evidence="1 3">
    <name type="scientific">Xanthobacter flavus</name>
    <dbReference type="NCBI Taxonomy" id="281"/>
    <lineage>
        <taxon>Bacteria</taxon>
        <taxon>Pseudomonadati</taxon>
        <taxon>Pseudomonadota</taxon>
        <taxon>Alphaproteobacteria</taxon>
        <taxon>Hyphomicrobiales</taxon>
        <taxon>Xanthobacteraceae</taxon>
        <taxon>Xanthobacter</taxon>
    </lineage>
</organism>
<dbReference type="Proteomes" id="UP001245370">
    <property type="component" value="Unassembled WGS sequence"/>
</dbReference>
<keyword evidence="4" id="KW-1185">Reference proteome</keyword>
<evidence type="ECO:0000313" key="4">
    <source>
        <dbReference type="Proteomes" id="UP001245370"/>
    </source>
</evidence>
<sequence length="802" mass="89827">MNTADSKTGDRNPFFAAVTDGNAWTARQRALALTAQLSEWSTVGELTSKAAGRHFNNISATHGERLRATFNALTSLVAEVTKPRASPLSLLGEFRDYATDRTQRAILMADCLRERGDTFFAHEAAGCPPVLIYDYEIAVDGRQLPRPCNYMLLKITPPEDIEVLDWKRPYVIIDPRAGHGAGIGGFKADSQVGVALKAGHPVYFTAFWRNPEPRQTLADVARAEASFVRYVQEQHPDAPKPVVIGNCQGGWATLVLGASNPDLTGPLVLNGAPVETWSGDVGSNPMRYNAGLLGGQVQPMFWSDYGDGVFDGAWLVLNFEMLNPGRTWFRKYYDVFEKVDTERGRFLEFEKWWSGFFLLNEPEIVWIVRELFVGNKLARNEARLEHGRVLDVKQIRSPIIVFASHGDNITPVKQAVNWIMDAYADETEIKIRGQRIVYMVHDSIGHLGIFVSSSIARREHQEVASTLKTIEALAPGLYEMIIEDEIQDGADKHFTVSFSERRLSDLPGYGDGRQDEVPFGAVERLSELQGELYDICVRPWVQACVTKASAELGRQLHPLRLQRGLMSSRNPFLAALPGAAQTTAQSRQRVAEDNPFVLAERLVADAIEQSFDIIRDVRDAWYETLFFSIYATPQMRWFGRNFNFERTHKSREELIGLPEVRSALLHLSSGGFVEAVIRMLILLADARGTVRRDRLERSARVLTKDEPFRSLKTDQRAQIIHEQSLIVEYAGPAAIETLPLLLRTPEERRRAAEVVQFVPGALSDMEPRTLAMLQRFHDVLGLPPATMDVLTDPLGTLTEAAQ</sequence>
<dbReference type="PANTHER" id="PTHR36837:SF2">
    <property type="entry name" value="POLY(3-HYDROXYALKANOATE) POLYMERASE SUBUNIT PHAC"/>
    <property type="match status" value="1"/>
</dbReference>
<evidence type="ECO:0000313" key="2">
    <source>
        <dbReference type="EMBL" id="MDR6335778.1"/>
    </source>
</evidence>
<evidence type="ECO:0000313" key="1">
    <source>
        <dbReference type="EMBL" id="GLI24267.1"/>
    </source>
</evidence>
<dbReference type="PANTHER" id="PTHR36837">
    <property type="entry name" value="POLY(3-HYDROXYALKANOATE) POLYMERASE SUBUNIT PHAC"/>
    <property type="match status" value="1"/>
</dbReference>
<dbReference type="SUPFAM" id="SSF53474">
    <property type="entry name" value="alpha/beta-Hydrolases"/>
    <property type="match status" value="1"/>
</dbReference>